<organism evidence="13">
    <name type="scientific">Nematostella vectensis</name>
    <name type="common">Starlet sea anemone</name>
    <dbReference type="NCBI Taxonomy" id="45351"/>
    <lineage>
        <taxon>Eukaryota</taxon>
        <taxon>Metazoa</taxon>
        <taxon>Cnidaria</taxon>
        <taxon>Anthozoa</taxon>
        <taxon>Hexacorallia</taxon>
        <taxon>Actiniaria</taxon>
        <taxon>Edwardsiidae</taxon>
        <taxon>Nematostella</taxon>
    </lineage>
</organism>
<dbReference type="GO" id="GO:0003677">
    <property type="term" value="F:DNA binding"/>
    <property type="evidence" value="ECO:0007669"/>
    <property type="project" value="UniProtKB-UniRule"/>
</dbReference>
<keyword evidence="3" id="KW-0805">Transcription regulation</keyword>
<comment type="similarity">
    <text evidence="2">Belongs to the paired homeobox family. Bicoid subfamily.</text>
</comment>
<dbReference type="Pfam" id="PF03826">
    <property type="entry name" value="OAR"/>
    <property type="match status" value="1"/>
</dbReference>
<evidence type="ECO:0000259" key="12">
    <source>
        <dbReference type="PROSITE" id="PS50803"/>
    </source>
</evidence>
<dbReference type="InterPro" id="IPR017970">
    <property type="entry name" value="Homeobox_CS"/>
</dbReference>
<dbReference type="Pfam" id="PF00046">
    <property type="entry name" value="Homeodomain"/>
    <property type="match status" value="1"/>
</dbReference>
<keyword evidence="6" id="KW-0804">Transcription</keyword>
<evidence type="ECO:0000256" key="4">
    <source>
        <dbReference type="ARBA" id="ARBA00023125"/>
    </source>
</evidence>
<dbReference type="EMBL" id="KU746932">
    <property type="protein sequence ID" value="AOP31987.1"/>
    <property type="molecule type" value="mRNA"/>
</dbReference>
<dbReference type="PANTHER" id="PTHR46271:SF4">
    <property type="entry name" value="HOMEOBOX PROTEIN, PUTATIVE-RELATED"/>
    <property type="match status" value="1"/>
</dbReference>
<evidence type="ECO:0000256" key="7">
    <source>
        <dbReference type="ARBA" id="ARBA00023242"/>
    </source>
</evidence>
<name>A0A1C9KCV4_NEMVE</name>
<evidence type="ECO:0000256" key="6">
    <source>
        <dbReference type="ARBA" id="ARBA00023163"/>
    </source>
</evidence>
<keyword evidence="4 8" id="KW-0238">DNA-binding</keyword>
<reference evidence="13" key="1">
    <citation type="submission" date="2016-02" db="EMBL/GenBank/DDBJ databases">
        <title>Erk-MAPK signaling is required for endodermal and ectodermal patterning prior to the onset of gastrulation in the sea anemone Nematostella vectensis.</title>
        <authorList>
            <person name="Johnston H."/>
            <person name="Amiel A.R."/>
            <person name="Chock T."/>
            <person name="Dahlin P."/>
            <person name="Steinworth B."/>
            <person name="Iglesias M."/>
            <person name="Layden M."/>
            <person name="Rottinger E."/>
            <person name="Martindale M.Q."/>
        </authorList>
    </citation>
    <scope>NUCLEOTIDE SEQUENCE</scope>
</reference>
<dbReference type="SUPFAM" id="SSF46689">
    <property type="entry name" value="Homeodomain-like"/>
    <property type="match status" value="1"/>
</dbReference>
<evidence type="ECO:0000256" key="9">
    <source>
        <dbReference type="RuleBase" id="RU000682"/>
    </source>
</evidence>
<dbReference type="GO" id="GO:0005634">
    <property type="term" value="C:nucleus"/>
    <property type="evidence" value="ECO:0007669"/>
    <property type="project" value="UniProtKB-SubCell"/>
</dbReference>
<feature type="domain" description="Homeobox" evidence="11">
    <location>
        <begin position="83"/>
        <end position="143"/>
    </location>
</feature>
<evidence type="ECO:0000256" key="1">
    <source>
        <dbReference type="ARBA" id="ARBA00004123"/>
    </source>
</evidence>
<feature type="compositionally biased region" description="Basic and acidic residues" evidence="10">
    <location>
        <begin position="32"/>
        <end position="48"/>
    </location>
</feature>
<sequence>MSDHKNIEDRKSREEEIVSLKPQNIHSIDAILGKKEPARRPEQERKTINDSNPRLEEDDINSDNDLSSNDGKSDEADGDSSKKKLRRNRTTFTTFQLHELERAFEKSHYPDVYTREELALKISLPEVRVQVWFQNKRAKWRREEKMEMASLQDLPSPSRTSGFGSLTFSDMWKNPLTLTGPYGALFPRSGGSPPPGIGYYPPYGHSALAAFSYLPQVGCGSAMAEMTIPLSSPSNSTDERSSSIATLRLKAKEHLENMGRDESLSA</sequence>
<evidence type="ECO:0000256" key="2">
    <source>
        <dbReference type="ARBA" id="ARBA00006503"/>
    </source>
</evidence>
<evidence type="ECO:0000256" key="3">
    <source>
        <dbReference type="ARBA" id="ARBA00023015"/>
    </source>
</evidence>
<protein>
    <submittedName>
        <fullName evidence="13">Retinal homeobox protein rx3-like protein</fullName>
    </submittedName>
</protein>
<dbReference type="PROSITE" id="PS50071">
    <property type="entry name" value="HOMEOBOX_2"/>
    <property type="match status" value="1"/>
</dbReference>
<feature type="region of interest" description="Disordered" evidence="10">
    <location>
        <begin position="1"/>
        <end position="87"/>
    </location>
</feature>
<dbReference type="AlphaFoldDB" id="A0A1C9KCV4"/>
<comment type="subcellular location">
    <subcellularLocation>
        <location evidence="1 8 9">Nucleus</location>
    </subcellularLocation>
</comment>
<dbReference type="InterPro" id="IPR043562">
    <property type="entry name" value="RAX/RAX2"/>
</dbReference>
<evidence type="ECO:0000259" key="11">
    <source>
        <dbReference type="PROSITE" id="PS50071"/>
    </source>
</evidence>
<evidence type="ECO:0000256" key="8">
    <source>
        <dbReference type="PROSITE-ProRule" id="PRU00108"/>
    </source>
</evidence>
<feature type="domain" description="OAR" evidence="12">
    <location>
        <begin position="242"/>
        <end position="255"/>
    </location>
</feature>
<dbReference type="FunFam" id="1.10.10.60:FF:000071">
    <property type="entry name" value="Retinal homeobox gene 2"/>
    <property type="match status" value="1"/>
</dbReference>
<keyword evidence="5 8" id="KW-0371">Homeobox</keyword>
<feature type="compositionally biased region" description="Basic and acidic residues" evidence="10">
    <location>
        <begin position="1"/>
        <end position="18"/>
    </location>
</feature>
<evidence type="ECO:0000256" key="5">
    <source>
        <dbReference type="ARBA" id="ARBA00023155"/>
    </source>
</evidence>
<dbReference type="SMART" id="SM00389">
    <property type="entry name" value="HOX"/>
    <property type="match status" value="1"/>
</dbReference>
<dbReference type="InterPro" id="IPR003654">
    <property type="entry name" value="OAR_dom"/>
</dbReference>
<accession>A0A1C9KCV4</accession>
<dbReference type="InterPro" id="IPR001356">
    <property type="entry name" value="HD"/>
</dbReference>
<dbReference type="PROSITE" id="PS50803">
    <property type="entry name" value="OAR"/>
    <property type="match status" value="1"/>
</dbReference>
<dbReference type="PANTHER" id="PTHR46271">
    <property type="entry name" value="HOMEOBOX PROTEIN, PUTATIVE-RELATED"/>
    <property type="match status" value="1"/>
</dbReference>
<feature type="compositionally biased region" description="Basic and acidic residues" evidence="10">
    <location>
        <begin position="71"/>
        <end position="82"/>
    </location>
</feature>
<dbReference type="InterPro" id="IPR009057">
    <property type="entry name" value="Homeodomain-like_sf"/>
</dbReference>
<dbReference type="Gene3D" id="1.10.10.60">
    <property type="entry name" value="Homeodomain-like"/>
    <property type="match status" value="1"/>
</dbReference>
<dbReference type="PROSITE" id="PS00027">
    <property type="entry name" value="HOMEOBOX_1"/>
    <property type="match status" value="1"/>
</dbReference>
<dbReference type="GO" id="GO:0000981">
    <property type="term" value="F:DNA-binding transcription factor activity, RNA polymerase II-specific"/>
    <property type="evidence" value="ECO:0007669"/>
    <property type="project" value="InterPro"/>
</dbReference>
<proteinExistence type="evidence at transcript level"/>
<evidence type="ECO:0000256" key="10">
    <source>
        <dbReference type="SAM" id="MobiDB-lite"/>
    </source>
</evidence>
<dbReference type="GO" id="GO:0045944">
    <property type="term" value="P:positive regulation of transcription by RNA polymerase II"/>
    <property type="evidence" value="ECO:0007669"/>
    <property type="project" value="InterPro"/>
</dbReference>
<feature type="DNA-binding region" description="Homeobox" evidence="8">
    <location>
        <begin position="85"/>
        <end position="144"/>
    </location>
</feature>
<dbReference type="CDD" id="cd00086">
    <property type="entry name" value="homeodomain"/>
    <property type="match status" value="1"/>
</dbReference>
<keyword evidence="7 8" id="KW-0539">Nucleus</keyword>
<evidence type="ECO:0000313" key="13">
    <source>
        <dbReference type="EMBL" id="AOP31987.1"/>
    </source>
</evidence>